<dbReference type="PROSITE" id="PS51724">
    <property type="entry name" value="SPOR"/>
    <property type="match status" value="1"/>
</dbReference>
<dbReference type="Proteomes" id="UP000198281">
    <property type="component" value="Unassembled WGS sequence"/>
</dbReference>
<dbReference type="GO" id="GO:0042834">
    <property type="term" value="F:peptidoglycan binding"/>
    <property type="evidence" value="ECO:0007669"/>
    <property type="project" value="InterPro"/>
</dbReference>
<dbReference type="AlphaFoldDB" id="A0A239DXC0"/>
<proteinExistence type="predicted"/>
<dbReference type="InterPro" id="IPR007730">
    <property type="entry name" value="SPOR-like_dom"/>
</dbReference>
<dbReference type="EMBL" id="FZOS01000005">
    <property type="protein sequence ID" value="SNS36997.1"/>
    <property type="molecule type" value="Genomic_DNA"/>
</dbReference>
<dbReference type="InterPro" id="IPR036680">
    <property type="entry name" value="SPOR-like_sf"/>
</dbReference>
<evidence type="ECO:0000259" key="1">
    <source>
        <dbReference type="PROSITE" id="PS51724"/>
    </source>
</evidence>
<dbReference type="Gene3D" id="3.30.70.1070">
    <property type="entry name" value="Sporulation related repeat"/>
    <property type="match status" value="1"/>
</dbReference>
<name>A0A239DXC0_9SPHN</name>
<sequence>MQWQRIGWTAGAIGALALVAGCGTRQPPPPPVTAQPVPRPVPPGGAAVNIVLPPRNADGSYRTINDGVGRDEAIWHVRSALNVAALSCVGAGNAQLVADYNALLGQRKAVFNTAYKAETGAHKDGGHAALDRHMTQLYNFFAQPPAQAGFCAVARQVATEARAAPAAGFADFAVAALPRLSAPFDQFYRAYAGYQVELAAWEKGPRTVATPAATSAAPLAFASAAPASRTAAAMAGPSAWRIQLGAFSGQAAAEQAWAKIHARLAGVNGFRPQYQPVPGKALVRVQVGPLSDRASAIRLCAAAAAADFDCLPVPS</sequence>
<dbReference type="OrthoDB" id="7432148at2"/>
<evidence type="ECO:0000313" key="2">
    <source>
        <dbReference type="EMBL" id="SNS36997.1"/>
    </source>
</evidence>
<organism evidence="2 3">
    <name type="scientific">Edaphosphingomonas laterariae</name>
    <dbReference type="NCBI Taxonomy" id="861865"/>
    <lineage>
        <taxon>Bacteria</taxon>
        <taxon>Pseudomonadati</taxon>
        <taxon>Pseudomonadota</taxon>
        <taxon>Alphaproteobacteria</taxon>
        <taxon>Sphingomonadales</taxon>
        <taxon>Rhizorhabdaceae</taxon>
        <taxon>Edaphosphingomonas</taxon>
    </lineage>
</organism>
<feature type="domain" description="SPOR" evidence="1">
    <location>
        <begin position="234"/>
        <end position="315"/>
    </location>
</feature>
<dbReference type="SUPFAM" id="SSF110997">
    <property type="entry name" value="Sporulation related repeat"/>
    <property type="match status" value="1"/>
</dbReference>
<gene>
    <name evidence="2" type="ORF">SAMN06295912_10589</name>
</gene>
<keyword evidence="3" id="KW-1185">Reference proteome</keyword>
<reference evidence="3" key="1">
    <citation type="submission" date="2017-06" db="EMBL/GenBank/DDBJ databases">
        <authorList>
            <person name="Varghese N."/>
            <person name="Submissions S."/>
        </authorList>
    </citation>
    <scope>NUCLEOTIDE SEQUENCE [LARGE SCALE GENOMIC DNA]</scope>
    <source>
        <strain evidence="3">LNB2</strain>
    </source>
</reference>
<protein>
    <submittedName>
        <fullName evidence="2">Sporulation related domain-containing protein</fullName>
    </submittedName>
</protein>
<accession>A0A239DXC0</accession>
<evidence type="ECO:0000313" key="3">
    <source>
        <dbReference type="Proteomes" id="UP000198281"/>
    </source>
</evidence>
<dbReference type="RefSeq" id="WP_089218818.1">
    <property type="nucleotide sequence ID" value="NZ_FZOS01000005.1"/>
</dbReference>
<dbReference type="PROSITE" id="PS51257">
    <property type="entry name" value="PROKAR_LIPOPROTEIN"/>
    <property type="match status" value="1"/>
</dbReference>
<dbReference type="Pfam" id="PF05036">
    <property type="entry name" value="SPOR"/>
    <property type="match status" value="1"/>
</dbReference>